<dbReference type="Gene3D" id="2.120.10.80">
    <property type="entry name" value="Kelch-type beta propeller"/>
    <property type="match status" value="1"/>
</dbReference>
<dbReference type="Gene3D" id="1.25.40.420">
    <property type="match status" value="1"/>
</dbReference>
<feature type="domain" description="BTB" evidence="4">
    <location>
        <begin position="232"/>
        <end position="299"/>
    </location>
</feature>
<dbReference type="InterPro" id="IPR000210">
    <property type="entry name" value="BTB/POZ_dom"/>
</dbReference>
<dbReference type="InterPro" id="IPR011333">
    <property type="entry name" value="SKP1/BTB/POZ_sf"/>
</dbReference>
<keyword evidence="2" id="KW-0677">Repeat</keyword>
<dbReference type="Proteomes" id="UP001652642">
    <property type="component" value="Chromosome 7"/>
</dbReference>
<evidence type="ECO:0000313" key="5">
    <source>
        <dbReference type="Proteomes" id="UP001652642"/>
    </source>
</evidence>
<evidence type="ECO:0000259" key="4">
    <source>
        <dbReference type="PROSITE" id="PS50097"/>
    </source>
</evidence>
<dbReference type="SMART" id="SM00875">
    <property type="entry name" value="BACK"/>
    <property type="match status" value="1"/>
</dbReference>
<dbReference type="RefSeq" id="XP_072833826.1">
    <property type="nucleotide sequence ID" value="XM_072977725.1"/>
</dbReference>
<evidence type="ECO:0000256" key="1">
    <source>
        <dbReference type="ARBA" id="ARBA00022441"/>
    </source>
</evidence>
<feature type="compositionally biased region" description="Basic and acidic residues" evidence="3">
    <location>
        <begin position="176"/>
        <end position="185"/>
    </location>
</feature>
<dbReference type="InterPro" id="IPR006652">
    <property type="entry name" value="Kelch_1"/>
</dbReference>
<dbReference type="SMART" id="SM00225">
    <property type="entry name" value="BTB"/>
    <property type="match status" value="1"/>
</dbReference>
<dbReference type="SUPFAM" id="SSF54695">
    <property type="entry name" value="POZ domain"/>
    <property type="match status" value="1"/>
</dbReference>
<proteinExistence type="predicted"/>
<dbReference type="Gene3D" id="3.30.710.10">
    <property type="entry name" value="Potassium Channel Kv1.1, Chain A"/>
    <property type="match status" value="1"/>
</dbReference>
<keyword evidence="1" id="KW-0880">Kelch repeat</keyword>
<dbReference type="Pfam" id="PF01344">
    <property type="entry name" value="Kelch_1"/>
    <property type="match status" value="2"/>
</dbReference>
<name>A0ABM5EKZ8_9SAUR</name>
<gene>
    <name evidence="6" type="primary">KLHL21</name>
</gene>
<evidence type="ECO:0000313" key="6">
    <source>
        <dbReference type="RefSeq" id="XP_072833826.1"/>
    </source>
</evidence>
<dbReference type="SUPFAM" id="SSF117281">
    <property type="entry name" value="Kelch motif"/>
    <property type="match status" value="1"/>
</dbReference>
<dbReference type="InterPro" id="IPR015915">
    <property type="entry name" value="Kelch-typ_b-propeller"/>
</dbReference>
<keyword evidence="5" id="KW-1185">Reference proteome</keyword>
<dbReference type="SMART" id="SM00612">
    <property type="entry name" value="Kelch"/>
    <property type="match status" value="3"/>
</dbReference>
<dbReference type="Pfam" id="PF07707">
    <property type="entry name" value="BACK"/>
    <property type="match status" value="1"/>
</dbReference>
<organism evidence="5 6">
    <name type="scientific">Pogona vitticeps</name>
    <name type="common">central bearded dragon</name>
    <dbReference type="NCBI Taxonomy" id="103695"/>
    <lineage>
        <taxon>Eukaryota</taxon>
        <taxon>Metazoa</taxon>
        <taxon>Chordata</taxon>
        <taxon>Craniata</taxon>
        <taxon>Vertebrata</taxon>
        <taxon>Euteleostomi</taxon>
        <taxon>Lepidosauria</taxon>
        <taxon>Squamata</taxon>
        <taxon>Bifurcata</taxon>
        <taxon>Unidentata</taxon>
        <taxon>Episquamata</taxon>
        <taxon>Toxicofera</taxon>
        <taxon>Iguania</taxon>
        <taxon>Acrodonta</taxon>
        <taxon>Agamidae</taxon>
        <taxon>Amphibolurinae</taxon>
        <taxon>Pogona</taxon>
    </lineage>
</organism>
<feature type="compositionally biased region" description="Low complexity" evidence="3">
    <location>
        <begin position="160"/>
        <end position="173"/>
    </location>
</feature>
<evidence type="ECO:0000256" key="3">
    <source>
        <dbReference type="SAM" id="MobiDB-lite"/>
    </source>
</evidence>
<reference evidence="6" key="1">
    <citation type="submission" date="2025-08" db="UniProtKB">
        <authorList>
            <consortium name="RefSeq"/>
        </authorList>
    </citation>
    <scope>IDENTIFICATION</scope>
</reference>
<feature type="region of interest" description="Disordered" evidence="3">
    <location>
        <begin position="140"/>
        <end position="203"/>
    </location>
</feature>
<dbReference type="PANTHER" id="PTHR24412:SF255">
    <property type="entry name" value="KELCH-LIKE PROTEIN 21"/>
    <property type="match status" value="1"/>
</dbReference>
<feature type="compositionally biased region" description="Low complexity" evidence="3">
    <location>
        <begin position="191"/>
        <end position="203"/>
    </location>
</feature>
<evidence type="ECO:0000256" key="2">
    <source>
        <dbReference type="ARBA" id="ARBA00022737"/>
    </source>
</evidence>
<dbReference type="InterPro" id="IPR011705">
    <property type="entry name" value="BACK"/>
</dbReference>
<dbReference type="Pfam" id="PF00651">
    <property type="entry name" value="BTB"/>
    <property type="match status" value="1"/>
</dbReference>
<accession>A0ABM5EKZ8</accession>
<dbReference type="PROSITE" id="PS50097">
    <property type="entry name" value="BTB"/>
    <property type="match status" value="1"/>
</dbReference>
<protein>
    <submittedName>
        <fullName evidence="6">Kelch-like protein 21 isoform X1</fullName>
    </submittedName>
</protein>
<dbReference type="GeneID" id="110082446"/>
<dbReference type="PANTHER" id="PTHR24412">
    <property type="entry name" value="KELCH PROTEIN"/>
    <property type="match status" value="1"/>
</dbReference>
<sequence>MSGQLCFRSAFKGPILYRSSAGSPEGFCSTAGETGGLCILTTLSVRRGRVPGGTFVSLFRVGGRNLVKANPFDLVGAPLSADGAAGRPWAKGARSQQQKRRFGGATSLSVAECCFCCLPWEAAGNRNGAVQFPAGASLAAPPTAPRLVRDSRRGGKGGRSLRAASSSSSSSLARGRRAEEAEPPKGRRGALGRASGRQSPVGGAAMEVGGEAAHASAVLRGLAALRAERALLDVTLVAGGGEFGAHRAVLAAASGYFRAMFGGGLREARAARVRLHGVEPECLALLLDFAYTGRLAALETGASEGLAERLLRAADLLQFPAVKAACGAWLAARLEPSAALELEDFGEAFACAPLAEAARRCVLRHAAEPEGELGAQLERVPLGRLVSYLREDALRVPKEEAAFALALRWVRAEPAARAPLLPQLLAHVRLPFVRRFALLAQVEGEPLVARSEPCRRLVAEARLFQDGRLDRHDRGPCARLRPRPSTGLAEILVVLGGCDRDCDELVTVDCFNPRTGHWRYLAEFPEHLGGGYSAAALGNDIYVTGGSDGSRLYDCVWRYNSSVNEWTEVSPMLKAREYHSSVVLDGLLYVVAADSTERYDHTLDSWEPLQPMMYPMDNCSTTACRGKLYAVGSLAGKESMVMQCYDPELDLWSLVNCGQLPPWSFAPKTVTLSGLMYFVRDDSAEVDVYNPAKNEWDKIPSMLQVVPNVNGYQEKKERPTEKAWVSLYENLHASNQESNLQTQVIQTCIYGQLCGPSDRPESFAKGQNIKALHLTSFRFFLSQAVPYGTEFRLLIAGAINPKLLRLSHTGGICSG</sequence>